<dbReference type="OrthoDB" id="89089at2"/>
<dbReference type="InterPro" id="IPR020288">
    <property type="entry name" value="Sheath_initiator"/>
</dbReference>
<dbReference type="RefSeq" id="WP_078497572.1">
    <property type="nucleotide sequence ID" value="NZ_MSZX01000002.1"/>
</dbReference>
<dbReference type="EMBL" id="MSZX01000002">
    <property type="protein sequence ID" value="OPA80225.1"/>
    <property type="molecule type" value="Genomic_DNA"/>
</dbReference>
<organism evidence="1 2">
    <name type="scientific">Paenibacillus selenitireducens</name>
    <dbReference type="NCBI Taxonomy" id="1324314"/>
    <lineage>
        <taxon>Bacteria</taxon>
        <taxon>Bacillati</taxon>
        <taxon>Bacillota</taxon>
        <taxon>Bacilli</taxon>
        <taxon>Bacillales</taxon>
        <taxon>Paenibacillaceae</taxon>
        <taxon>Paenibacillus</taxon>
    </lineage>
</organism>
<dbReference type="STRING" id="1324314.BVG16_05635"/>
<comment type="caution">
    <text evidence="1">The sequence shown here is derived from an EMBL/GenBank/DDBJ whole genome shotgun (WGS) entry which is preliminary data.</text>
</comment>
<keyword evidence="2" id="KW-1185">Reference proteome</keyword>
<dbReference type="Proteomes" id="UP000190188">
    <property type="component" value="Unassembled WGS sequence"/>
</dbReference>
<evidence type="ECO:0008006" key="3">
    <source>
        <dbReference type="Google" id="ProtNLM"/>
    </source>
</evidence>
<gene>
    <name evidence="1" type="ORF">BVG16_05635</name>
</gene>
<name>A0A1T2XK71_9BACL</name>
<dbReference type="Pfam" id="PF10934">
    <property type="entry name" value="Sheath_initiator"/>
    <property type="match status" value="1"/>
</dbReference>
<reference evidence="1 2" key="1">
    <citation type="submission" date="2017-01" db="EMBL/GenBank/DDBJ databases">
        <title>Genome analysis of Paenibacillus selenitrireducens ES3-24.</title>
        <authorList>
            <person name="Xu D."/>
            <person name="Yao R."/>
            <person name="Zheng S."/>
        </authorList>
    </citation>
    <scope>NUCLEOTIDE SEQUENCE [LARGE SCALE GENOMIC DNA]</scope>
    <source>
        <strain evidence="1 2">ES3-24</strain>
    </source>
</reference>
<accession>A0A1T2XK71</accession>
<proteinExistence type="predicted"/>
<sequence>MNEVFPLVDIPPELMLSSREELPMFREYAWDFKNDEFVLKDGQLVLLEGQEALRVWIYKALRTERYRYMAYSWDYGNEMEQLIGSTLSQAVQHSEAERYIRETLLALPYIREIRDVEVSSERDQFKIEFTVETVYGEVKTRV</sequence>
<dbReference type="Gene3D" id="3.10.450.40">
    <property type="match status" value="1"/>
</dbReference>
<evidence type="ECO:0000313" key="2">
    <source>
        <dbReference type="Proteomes" id="UP000190188"/>
    </source>
</evidence>
<protein>
    <recommendedName>
        <fullName evidence="3">DUF2634 domain-containing protein</fullName>
    </recommendedName>
</protein>
<evidence type="ECO:0000313" key="1">
    <source>
        <dbReference type="EMBL" id="OPA80225.1"/>
    </source>
</evidence>
<dbReference type="AlphaFoldDB" id="A0A1T2XK71"/>